<dbReference type="OrthoDB" id="9809748at2"/>
<sequence>MSRNLFFLVFLVVFSSATARKDFLSEQKKYPRVRQAFQEKGDFISGVLGTNQIQENALQILLVAYKNEQILELYAKNKTDQTYTKIANYRVCEQSGELGPKSEEGDGQVPEGFYYIDRYNPASTYYLSLGVNYPNQADRIRSKAKRLGGDIFVHGQCVTIGCLPMTDEKIKEIYLYAIQACQNGQKLIPMYIFPFRMNQNNMQRFAEEYADQPELLAFWKNLKTGHDLFLQTRQELRPRVASNGKYYF</sequence>
<feature type="signal peptide" evidence="8">
    <location>
        <begin position="1"/>
        <end position="19"/>
    </location>
</feature>
<dbReference type="PANTHER" id="PTHR36699:SF1">
    <property type="entry name" value="L,D-TRANSPEPTIDASE YAFK-RELATED"/>
    <property type="match status" value="1"/>
</dbReference>
<dbReference type="Proteomes" id="UP000199514">
    <property type="component" value="Unassembled WGS sequence"/>
</dbReference>
<comment type="similarity">
    <text evidence="2">Belongs to the YkuD family.</text>
</comment>
<gene>
    <name evidence="10" type="ORF">SAMN05421780_104140</name>
</gene>
<keyword evidence="4 7" id="KW-0133">Cell shape</keyword>
<dbReference type="GO" id="GO:0008360">
    <property type="term" value="P:regulation of cell shape"/>
    <property type="evidence" value="ECO:0007669"/>
    <property type="project" value="UniProtKB-UniRule"/>
</dbReference>
<dbReference type="GO" id="GO:0071555">
    <property type="term" value="P:cell wall organization"/>
    <property type="evidence" value="ECO:0007669"/>
    <property type="project" value="UniProtKB-UniRule"/>
</dbReference>
<dbReference type="PROSITE" id="PS52029">
    <property type="entry name" value="LD_TPASE"/>
    <property type="match status" value="1"/>
</dbReference>
<dbReference type="PANTHER" id="PTHR36699">
    <property type="entry name" value="LD-TRANSPEPTIDASE"/>
    <property type="match status" value="1"/>
</dbReference>
<evidence type="ECO:0000256" key="6">
    <source>
        <dbReference type="ARBA" id="ARBA00023316"/>
    </source>
</evidence>
<organism evidence="10 11">
    <name type="scientific">Flexibacter flexilis DSM 6793</name>
    <dbReference type="NCBI Taxonomy" id="927664"/>
    <lineage>
        <taxon>Bacteria</taxon>
        <taxon>Pseudomonadati</taxon>
        <taxon>Bacteroidota</taxon>
        <taxon>Cytophagia</taxon>
        <taxon>Cytophagales</taxon>
        <taxon>Flexibacteraceae</taxon>
        <taxon>Flexibacter</taxon>
    </lineage>
</organism>
<feature type="active site" description="Nucleophile" evidence="7">
    <location>
        <position position="162"/>
    </location>
</feature>
<dbReference type="InterPro" id="IPR038063">
    <property type="entry name" value="Transpep_catalytic_dom"/>
</dbReference>
<protein>
    <submittedName>
        <fullName evidence="10">L,D-transpeptidase catalytic domain</fullName>
    </submittedName>
</protein>
<dbReference type="Pfam" id="PF03734">
    <property type="entry name" value="YkuD"/>
    <property type="match status" value="1"/>
</dbReference>
<evidence type="ECO:0000256" key="1">
    <source>
        <dbReference type="ARBA" id="ARBA00004752"/>
    </source>
</evidence>
<accession>A0A1I1HXU2</accession>
<reference evidence="10 11" key="1">
    <citation type="submission" date="2016-10" db="EMBL/GenBank/DDBJ databases">
        <authorList>
            <person name="de Groot N.N."/>
        </authorList>
    </citation>
    <scope>NUCLEOTIDE SEQUENCE [LARGE SCALE GENOMIC DNA]</scope>
    <source>
        <strain evidence="10 11">DSM 6793</strain>
    </source>
</reference>
<dbReference type="SUPFAM" id="SSF141523">
    <property type="entry name" value="L,D-transpeptidase catalytic domain-like"/>
    <property type="match status" value="1"/>
</dbReference>
<dbReference type="STRING" id="927664.SAMN05421780_104140"/>
<dbReference type="EMBL" id="FOLE01000004">
    <property type="protein sequence ID" value="SFC28999.1"/>
    <property type="molecule type" value="Genomic_DNA"/>
</dbReference>
<keyword evidence="6 7" id="KW-0961">Cell wall biogenesis/degradation</keyword>
<comment type="pathway">
    <text evidence="1 7">Cell wall biogenesis; peptidoglycan biosynthesis.</text>
</comment>
<dbReference type="AlphaFoldDB" id="A0A1I1HXU2"/>
<dbReference type="GO" id="GO:0009252">
    <property type="term" value="P:peptidoglycan biosynthetic process"/>
    <property type="evidence" value="ECO:0007669"/>
    <property type="project" value="UniProtKB-UniPathway"/>
</dbReference>
<keyword evidence="11" id="KW-1185">Reference proteome</keyword>
<dbReference type="CDD" id="cd16913">
    <property type="entry name" value="YkuD_like"/>
    <property type="match status" value="1"/>
</dbReference>
<evidence type="ECO:0000259" key="9">
    <source>
        <dbReference type="PROSITE" id="PS52029"/>
    </source>
</evidence>
<evidence type="ECO:0000313" key="10">
    <source>
        <dbReference type="EMBL" id="SFC28999.1"/>
    </source>
</evidence>
<keyword evidence="8" id="KW-0732">Signal</keyword>
<evidence type="ECO:0000256" key="4">
    <source>
        <dbReference type="ARBA" id="ARBA00022960"/>
    </source>
</evidence>
<evidence type="ECO:0000256" key="2">
    <source>
        <dbReference type="ARBA" id="ARBA00005992"/>
    </source>
</evidence>
<feature type="chain" id="PRO_5011435297" evidence="8">
    <location>
        <begin position="20"/>
        <end position="248"/>
    </location>
</feature>
<dbReference type="GO" id="GO:0004180">
    <property type="term" value="F:carboxypeptidase activity"/>
    <property type="evidence" value="ECO:0007669"/>
    <property type="project" value="UniProtKB-ARBA"/>
</dbReference>
<evidence type="ECO:0000256" key="3">
    <source>
        <dbReference type="ARBA" id="ARBA00022679"/>
    </source>
</evidence>
<keyword evidence="3" id="KW-0808">Transferase</keyword>
<dbReference type="InterPro" id="IPR005490">
    <property type="entry name" value="LD_TPept_cat_dom"/>
</dbReference>
<feature type="domain" description="L,D-TPase catalytic" evidence="9">
    <location>
        <begin position="60"/>
        <end position="190"/>
    </location>
</feature>
<evidence type="ECO:0000313" key="11">
    <source>
        <dbReference type="Proteomes" id="UP000199514"/>
    </source>
</evidence>
<dbReference type="RefSeq" id="WP_091510777.1">
    <property type="nucleotide sequence ID" value="NZ_FOLE01000004.1"/>
</dbReference>
<evidence type="ECO:0000256" key="8">
    <source>
        <dbReference type="SAM" id="SignalP"/>
    </source>
</evidence>
<evidence type="ECO:0000256" key="5">
    <source>
        <dbReference type="ARBA" id="ARBA00022984"/>
    </source>
</evidence>
<feature type="active site" description="Proton donor/acceptor" evidence="7">
    <location>
        <position position="154"/>
    </location>
</feature>
<name>A0A1I1HXU2_9BACT</name>
<evidence type="ECO:0000256" key="7">
    <source>
        <dbReference type="PROSITE-ProRule" id="PRU01373"/>
    </source>
</evidence>
<proteinExistence type="inferred from homology"/>
<keyword evidence="5 7" id="KW-0573">Peptidoglycan synthesis</keyword>
<dbReference type="GO" id="GO:0016740">
    <property type="term" value="F:transferase activity"/>
    <property type="evidence" value="ECO:0007669"/>
    <property type="project" value="UniProtKB-KW"/>
</dbReference>
<dbReference type="UniPathway" id="UPA00219"/>